<dbReference type="PANTHER" id="PTHR46796">
    <property type="entry name" value="HTH-TYPE TRANSCRIPTIONAL ACTIVATOR RHAS-RELATED"/>
    <property type="match status" value="1"/>
</dbReference>
<dbReference type="PRINTS" id="PR00032">
    <property type="entry name" value="HTHARAC"/>
</dbReference>
<dbReference type="PROSITE" id="PS01124">
    <property type="entry name" value="HTH_ARAC_FAMILY_2"/>
    <property type="match status" value="1"/>
</dbReference>
<protein>
    <submittedName>
        <fullName evidence="5">AraC family transcriptional regulator</fullName>
    </submittedName>
</protein>
<evidence type="ECO:0000259" key="4">
    <source>
        <dbReference type="PROSITE" id="PS01124"/>
    </source>
</evidence>
<proteinExistence type="predicted"/>
<evidence type="ECO:0000256" key="2">
    <source>
        <dbReference type="ARBA" id="ARBA00023125"/>
    </source>
</evidence>
<dbReference type="OrthoDB" id="9816011at2"/>
<dbReference type="Proteomes" id="UP000027725">
    <property type="component" value="Unassembled WGS sequence"/>
</dbReference>
<gene>
    <name evidence="5" type="ORF">DL1_20965</name>
</gene>
<name>A0A074TE39_9RHOB</name>
<dbReference type="SUPFAM" id="SSF46689">
    <property type="entry name" value="Homeodomain-like"/>
    <property type="match status" value="1"/>
</dbReference>
<organism evidence="5 6">
    <name type="scientific">Thioclava dalianensis</name>
    <dbReference type="NCBI Taxonomy" id="1185766"/>
    <lineage>
        <taxon>Bacteria</taxon>
        <taxon>Pseudomonadati</taxon>
        <taxon>Pseudomonadota</taxon>
        <taxon>Alphaproteobacteria</taxon>
        <taxon>Rhodobacterales</taxon>
        <taxon>Paracoccaceae</taxon>
        <taxon>Thioclava</taxon>
    </lineage>
</organism>
<reference evidence="5 6" key="1">
    <citation type="submission" date="2014-03" db="EMBL/GenBank/DDBJ databases">
        <title>The draft genome sequence of Thioclava dalianensis DLFJ1-1.</title>
        <authorList>
            <person name="Lai Q."/>
            <person name="Shao Z."/>
        </authorList>
    </citation>
    <scope>NUCLEOTIDE SEQUENCE [LARGE SCALE GENOMIC DNA]</scope>
    <source>
        <strain evidence="5 6">DLFJ1-1</strain>
    </source>
</reference>
<dbReference type="InterPro" id="IPR018060">
    <property type="entry name" value="HTH_AraC"/>
</dbReference>
<comment type="caution">
    <text evidence="5">The sequence shown here is derived from an EMBL/GenBank/DDBJ whole genome shotgun (WGS) entry which is preliminary data.</text>
</comment>
<keyword evidence="2" id="KW-0238">DNA-binding</keyword>
<keyword evidence="1" id="KW-0805">Transcription regulation</keyword>
<accession>A0A074TE39</accession>
<evidence type="ECO:0000256" key="3">
    <source>
        <dbReference type="ARBA" id="ARBA00023163"/>
    </source>
</evidence>
<dbReference type="GO" id="GO:0003700">
    <property type="term" value="F:DNA-binding transcription factor activity"/>
    <property type="evidence" value="ECO:0007669"/>
    <property type="project" value="InterPro"/>
</dbReference>
<dbReference type="InterPro" id="IPR009057">
    <property type="entry name" value="Homeodomain-like_sf"/>
</dbReference>
<dbReference type="InterPro" id="IPR050204">
    <property type="entry name" value="AraC_XylS_family_regulators"/>
</dbReference>
<keyword evidence="3" id="KW-0804">Transcription</keyword>
<evidence type="ECO:0000256" key="1">
    <source>
        <dbReference type="ARBA" id="ARBA00023015"/>
    </source>
</evidence>
<dbReference type="EMBL" id="JHEH01000009">
    <property type="protein sequence ID" value="KEP69959.1"/>
    <property type="molecule type" value="Genomic_DNA"/>
</dbReference>
<dbReference type="Gene3D" id="1.10.10.60">
    <property type="entry name" value="Homeodomain-like"/>
    <property type="match status" value="1"/>
</dbReference>
<evidence type="ECO:0000313" key="5">
    <source>
        <dbReference type="EMBL" id="KEP69959.1"/>
    </source>
</evidence>
<dbReference type="InterPro" id="IPR020449">
    <property type="entry name" value="Tscrpt_reg_AraC-type_HTH"/>
</dbReference>
<dbReference type="GO" id="GO:0043565">
    <property type="term" value="F:sequence-specific DNA binding"/>
    <property type="evidence" value="ECO:0007669"/>
    <property type="project" value="InterPro"/>
</dbReference>
<dbReference type="PANTHER" id="PTHR46796:SF6">
    <property type="entry name" value="ARAC SUBFAMILY"/>
    <property type="match status" value="1"/>
</dbReference>
<dbReference type="Pfam" id="PF14525">
    <property type="entry name" value="AraC_binding_2"/>
    <property type="match status" value="1"/>
</dbReference>
<dbReference type="STRING" id="1185766.SAMN05216224_102840"/>
<evidence type="ECO:0000313" key="6">
    <source>
        <dbReference type="Proteomes" id="UP000027725"/>
    </source>
</evidence>
<dbReference type="eggNOG" id="COG2207">
    <property type="taxonomic scope" value="Bacteria"/>
</dbReference>
<dbReference type="AlphaFoldDB" id="A0A074TE39"/>
<dbReference type="SMART" id="SM00342">
    <property type="entry name" value="HTH_ARAC"/>
    <property type="match status" value="1"/>
</dbReference>
<dbReference type="RefSeq" id="WP_038065369.1">
    <property type="nucleotide sequence ID" value="NZ_FOVB01000002.1"/>
</dbReference>
<keyword evidence="6" id="KW-1185">Reference proteome</keyword>
<feature type="domain" description="HTH araC/xylS-type" evidence="4">
    <location>
        <begin position="214"/>
        <end position="317"/>
    </location>
</feature>
<dbReference type="Pfam" id="PF12833">
    <property type="entry name" value="HTH_18"/>
    <property type="match status" value="1"/>
</dbReference>
<dbReference type="InterPro" id="IPR035418">
    <property type="entry name" value="AraC-bd_2"/>
</dbReference>
<sequence length="318" mass="35456">MLEFYDVSRRPLVQPNVVHVEEFAEHLRDICGGFDVVPFDRKTAQLTGDVKQTSVAGFEAALVGLNAKNVQRDRRHLRDTPGEHLFLLFQLQGDCQVAQGEGVTQLRPGGMYLVDSTLPSNFIYNGCHSQQLSVHIPRQDGRVLFGESCFGGVEFRAQDPIVCAITAVLQKLLNEGLEPNPMLSKAFIDLIGSYLYIPKAQAGSTQYAAMDLLERAKTLIQKNASDPKFNTEMLAQALGVSSRTLQRHFESIGETITGSIRDARLDNVYEILIRDRTKGSRQKIGDVAYKCGFGDLSYFNRSFRQRFGCTPKAMSQTQ</sequence>